<keyword evidence="2" id="KW-0418">Kinase</keyword>
<dbReference type="InterPro" id="IPR036388">
    <property type="entry name" value="WH-like_DNA-bd_sf"/>
</dbReference>
<feature type="domain" description="ANTAR" evidence="5">
    <location>
        <begin position="162"/>
        <end position="223"/>
    </location>
</feature>
<sequence>MDAELVVGTFVELADALPGGAGVTGFTRLVVDRVTELADADSAVLLLAANDRARPALAASSSPRARELARLQIELDEGPCLQALRDGVVARHSAGTRWPRFAREIGTAEPLSLDAIPVRREGVTGALGIVRAAPTGLDEPTMGMATAIADLAAISIARHGRLHTGQRHAKRLRSTLDVLIVVEQAKGILAERTGTDVETAHRLMQDYAHVQNESLDGIAHRVIADAGKST</sequence>
<comment type="caution">
    <text evidence="6">The sequence shown here is derived from an EMBL/GenBank/DDBJ whole genome shotgun (WGS) entry which is preliminary data.</text>
</comment>
<keyword evidence="4" id="KW-0804">Transcription</keyword>
<keyword evidence="7" id="KW-1185">Reference proteome</keyword>
<keyword evidence="1" id="KW-0808">Transferase</keyword>
<reference evidence="7" key="1">
    <citation type="journal article" date="2019" name="Int. J. Syst. Evol. Microbiol.">
        <title>The Global Catalogue of Microorganisms (GCM) 10K type strain sequencing project: providing services to taxonomists for standard genome sequencing and annotation.</title>
        <authorList>
            <consortium name="The Broad Institute Genomics Platform"/>
            <consortium name="The Broad Institute Genome Sequencing Center for Infectious Disease"/>
            <person name="Wu L."/>
            <person name="Ma J."/>
        </authorList>
    </citation>
    <scope>NUCLEOTIDE SEQUENCE [LARGE SCALE GENOMIC DNA]</scope>
    <source>
        <strain evidence="7">JCM 14545</strain>
    </source>
</reference>
<dbReference type="SUPFAM" id="SSF52172">
    <property type="entry name" value="CheY-like"/>
    <property type="match status" value="1"/>
</dbReference>
<keyword evidence="3" id="KW-0805">Transcription regulation</keyword>
<organism evidence="6 7">
    <name type="scientific">Amycolatopsis minnesotensis</name>
    <dbReference type="NCBI Taxonomy" id="337894"/>
    <lineage>
        <taxon>Bacteria</taxon>
        <taxon>Bacillati</taxon>
        <taxon>Actinomycetota</taxon>
        <taxon>Actinomycetes</taxon>
        <taxon>Pseudonocardiales</taxon>
        <taxon>Pseudonocardiaceae</taxon>
        <taxon>Amycolatopsis</taxon>
    </lineage>
</organism>
<dbReference type="InterPro" id="IPR011006">
    <property type="entry name" value="CheY-like_superfamily"/>
</dbReference>
<dbReference type="Pfam" id="PF13185">
    <property type="entry name" value="GAF_2"/>
    <property type="match status" value="1"/>
</dbReference>
<gene>
    <name evidence="6" type="ORF">GCM10009754_03320</name>
</gene>
<evidence type="ECO:0000313" key="6">
    <source>
        <dbReference type="EMBL" id="GAA1939545.1"/>
    </source>
</evidence>
<name>A0ABP5BBG3_9PSEU</name>
<dbReference type="InterPro" id="IPR005561">
    <property type="entry name" value="ANTAR"/>
</dbReference>
<dbReference type="EMBL" id="BAAANN010000001">
    <property type="protein sequence ID" value="GAA1939545.1"/>
    <property type="molecule type" value="Genomic_DNA"/>
</dbReference>
<dbReference type="Proteomes" id="UP001501116">
    <property type="component" value="Unassembled WGS sequence"/>
</dbReference>
<evidence type="ECO:0000256" key="1">
    <source>
        <dbReference type="ARBA" id="ARBA00022679"/>
    </source>
</evidence>
<evidence type="ECO:0000256" key="4">
    <source>
        <dbReference type="ARBA" id="ARBA00023163"/>
    </source>
</evidence>
<accession>A0ABP5BBG3</accession>
<dbReference type="InterPro" id="IPR003018">
    <property type="entry name" value="GAF"/>
</dbReference>
<dbReference type="Gene3D" id="3.30.450.40">
    <property type="match status" value="1"/>
</dbReference>
<evidence type="ECO:0000256" key="3">
    <source>
        <dbReference type="ARBA" id="ARBA00023015"/>
    </source>
</evidence>
<evidence type="ECO:0000313" key="7">
    <source>
        <dbReference type="Proteomes" id="UP001501116"/>
    </source>
</evidence>
<dbReference type="SUPFAM" id="SSF55781">
    <property type="entry name" value="GAF domain-like"/>
    <property type="match status" value="1"/>
</dbReference>
<proteinExistence type="predicted"/>
<dbReference type="PROSITE" id="PS50921">
    <property type="entry name" value="ANTAR"/>
    <property type="match status" value="1"/>
</dbReference>
<protein>
    <submittedName>
        <fullName evidence="6">GAF and ANTAR domain-containing protein</fullName>
    </submittedName>
</protein>
<evidence type="ECO:0000259" key="5">
    <source>
        <dbReference type="PROSITE" id="PS50921"/>
    </source>
</evidence>
<dbReference type="RefSeq" id="WP_344412538.1">
    <property type="nucleotide sequence ID" value="NZ_BAAANN010000001.1"/>
</dbReference>
<dbReference type="Gene3D" id="1.10.10.10">
    <property type="entry name" value="Winged helix-like DNA-binding domain superfamily/Winged helix DNA-binding domain"/>
    <property type="match status" value="1"/>
</dbReference>
<dbReference type="Pfam" id="PF03861">
    <property type="entry name" value="ANTAR"/>
    <property type="match status" value="1"/>
</dbReference>
<dbReference type="InterPro" id="IPR029016">
    <property type="entry name" value="GAF-like_dom_sf"/>
</dbReference>
<dbReference type="SMART" id="SM01012">
    <property type="entry name" value="ANTAR"/>
    <property type="match status" value="1"/>
</dbReference>
<evidence type="ECO:0000256" key="2">
    <source>
        <dbReference type="ARBA" id="ARBA00022777"/>
    </source>
</evidence>